<keyword evidence="3" id="KW-1185">Reference proteome</keyword>
<evidence type="ECO:0000256" key="1">
    <source>
        <dbReference type="SAM" id="MobiDB-lite"/>
    </source>
</evidence>
<dbReference type="Proteomes" id="UP000765509">
    <property type="component" value="Unassembled WGS sequence"/>
</dbReference>
<feature type="compositionally biased region" description="Basic and acidic residues" evidence="1">
    <location>
        <begin position="1"/>
        <end position="21"/>
    </location>
</feature>
<dbReference type="EMBL" id="AVOT02034081">
    <property type="protein sequence ID" value="MBW0528117.1"/>
    <property type="molecule type" value="Genomic_DNA"/>
</dbReference>
<sequence>MSSSEEAHGPIKDRRPSEGLDTHNLQSTSPTDKRLVEKPNYFFRGPEEGVSPVEAPQASTSKNNPQKVQENCEKAPKSNQKGRQNAKSK</sequence>
<protein>
    <submittedName>
        <fullName evidence="2">Uncharacterized protein</fullName>
    </submittedName>
</protein>
<comment type="caution">
    <text evidence="2">The sequence shown here is derived from an EMBL/GenBank/DDBJ whole genome shotgun (WGS) entry which is preliminary data.</text>
</comment>
<evidence type="ECO:0000313" key="2">
    <source>
        <dbReference type="EMBL" id="MBW0528117.1"/>
    </source>
</evidence>
<feature type="region of interest" description="Disordered" evidence="1">
    <location>
        <begin position="1"/>
        <end position="89"/>
    </location>
</feature>
<reference evidence="2" key="1">
    <citation type="submission" date="2021-03" db="EMBL/GenBank/DDBJ databases">
        <title>Draft genome sequence of rust myrtle Austropuccinia psidii MF-1, a brazilian biotype.</title>
        <authorList>
            <person name="Quecine M.C."/>
            <person name="Pachon D.M.R."/>
            <person name="Bonatelli M.L."/>
            <person name="Correr F.H."/>
            <person name="Franceschini L.M."/>
            <person name="Leite T.F."/>
            <person name="Margarido G.R.A."/>
            <person name="Almeida C.A."/>
            <person name="Ferrarezi J.A."/>
            <person name="Labate C.A."/>
        </authorList>
    </citation>
    <scope>NUCLEOTIDE SEQUENCE</scope>
    <source>
        <strain evidence="2">MF-1</strain>
    </source>
</reference>
<dbReference type="AlphaFoldDB" id="A0A9Q3I5P9"/>
<organism evidence="2 3">
    <name type="scientific">Austropuccinia psidii MF-1</name>
    <dbReference type="NCBI Taxonomy" id="1389203"/>
    <lineage>
        <taxon>Eukaryota</taxon>
        <taxon>Fungi</taxon>
        <taxon>Dikarya</taxon>
        <taxon>Basidiomycota</taxon>
        <taxon>Pucciniomycotina</taxon>
        <taxon>Pucciniomycetes</taxon>
        <taxon>Pucciniales</taxon>
        <taxon>Sphaerophragmiaceae</taxon>
        <taxon>Austropuccinia</taxon>
    </lineage>
</organism>
<feature type="compositionally biased region" description="Polar residues" evidence="1">
    <location>
        <begin position="57"/>
        <end position="69"/>
    </location>
</feature>
<accession>A0A9Q3I5P9</accession>
<gene>
    <name evidence="2" type="ORF">O181_067832</name>
</gene>
<name>A0A9Q3I5P9_9BASI</name>
<evidence type="ECO:0000313" key="3">
    <source>
        <dbReference type="Proteomes" id="UP000765509"/>
    </source>
</evidence>
<proteinExistence type="predicted"/>